<accession>A0A8I0PYJ6</accession>
<keyword evidence="2" id="KW-0418">Kinase</keyword>
<reference evidence="2" key="1">
    <citation type="submission" date="2017-12" db="EMBL/GenBank/DDBJ databases">
        <title>Genome sequencing and analysis.</title>
        <authorList>
            <person name="Huang Y.-T."/>
        </authorList>
    </citation>
    <scope>NUCLEOTIDE SEQUENCE</scope>
    <source>
        <strain evidence="2">VGH116</strain>
    </source>
</reference>
<keyword evidence="2" id="KW-0808">Transferase</keyword>
<dbReference type="EMBL" id="PKLF01000038">
    <property type="protein sequence ID" value="MBE8614701.1"/>
    <property type="molecule type" value="Genomic_DNA"/>
</dbReference>
<gene>
    <name evidence="2" type="ORF">CYG68_20390</name>
    <name evidence="1" type="ORF">PN925_002544</name>
</gene>
<sequence length="103" mass="11658">MILHNVLKTIYIDNDDNDFLKYEIMGEHGGDVTIAIVSAEIKSVVGGIDCYLWAKVGELTFEYLDPPKRGSFQQTVAMESPPGRSISTVMRECKKHRATWQRP</sequence>
<dbReference type="RefSeq" id="WP_015422814.1">
    <property type="nucleotide sequence ID" value="NZ_CP048806.1"/>
</dbReference>
<name>A0A8I0PYJ6_MORMO</name>
<reference evidence="1" key="2">
    <citation type="submission" date="2024-02" db="EMBL/GenBank/DDBJ databases">
        <authorList>
            <consortium name="Clinical and Environmental Microbiology Branch: Whole genome sequencing antimicrobial resistance pathogens in the healthcare setting"/>
        </authorList>
    </citation>
    <scope>NUCLEOTIDE SEQUENCE</scope>
    <source>
        <strain evidence="1">2023KU-00017</strain>
    </source>
</reference>
<evidence type="ECO:0000313" key="2">
    <source>
        <dbReference type="EMBL" id="MBE8614701.1"/>
    </source>
</evidence>
<organism evidence="2 3">
    <name type="scientific">Morganella morganii</name>
    <name type="common">Proteus morganii</name>
    <dbReference type="NCBI Taxonomy" id="582"/>
    <lineage>
        <taxon>Bacteria</taxon>
        <taxon>Pseudomonadati</taxon>
        <taxon>Pseudomonadota</taxon>
        <taxon>Gammaproteobacteria</taxon>
        <taxon>Enterobacterales</taxon>
        <taxon>Morganellaceae</taxon>
        <taxon>Morganella</taxon>
    </lineage>
</organism>
<protein>
    <submittedName>
        <fullName evidence="2">Bifunctional riboflavin kinase/FAD synthetase</fullName>
    </submittedName>
</protein>
<dbReference type="AlphaFoldDB" id="A0A8I0PYJ6"/>
<evidence type="ECO:0000313" key="3">
    <source>
        <dbReference type="Proteomes" id="UP000650477"/>
    </source>
</evidence>
<evidence type="ECO:0000313" key="1">
    <source>
        <dbReference type="EMBL" id="EMO9457161.1"/>
    </source>
</evidence>
<comment type="caution">
    <text evidence="2">The sequence shown here is derived from an EMBL/GenBank/DDBJ whole genome shotgun (WGS) entry which is preliminary data.</text>
</comment>
<dbReference type="Proteomes" id="UP000650477">
    <property type="component" value="Unassembled WGS sequence"/>
</dbReference>
<dbReference type="GO" id="GO:0016301">
    <property type="term" value="F:kinase activity"/>
    <property type="evidence" value="ECO:0007669"/>
    <property type="project" value="UniProtKB-KW"/>
</dbReference>
<proteinExistence type="predicted"/>
<dbReference type="EMBL" id="ABKJEP030000035">
    <property type="protein sequence ID" value="EMO9457161.1"/>
    <property type="molecule type" value="Genomic_DNA"/>
</dbReference>